<dbReference type="InterPro" id="IPR036388">
    <property type="entry name" value="WH-like_DNA-bd_sf"/>
</dbReference>
<dbReference type="InterPro" id="IPR050397">
    <property type="entry name" value="Env_Response_Regulators"/>
</dbReference>
<dbReference type="InterPro" id="IPR014710">
    <property type="entry name" value="RmlC-like_jellyroll"/>
</dbReference>
<dbReference type="SUPFAM" id="SSF51206">
    <property type="entry name" value="cAMP-binding domain-like"/>
    <property type="match status" value="1"/>
</dbReference>
<keyword evidence="4" id="KW-0804">Transcription</keyword>
<dbReference type="InterPro" id="IPR036390">
    <property type="entry name" value="WH_DNA-bd_sf"/>
</dbReference>
<dbReference type="EMBL" id="AP021853">
    <property type="protein sequence ID" value="BBN99567.1"/>
    <property type="molecule type" value="Genomic_DNA"/>
</dbReference>
<evidence type="ECO:0000256" key="1">
    <source>
        <dbReference type="ARBA" id="ARBA00023015"/>
    </source>
</evidence>
<feature type="domain" description="Cyclic nucleotide-binding" evidence="5">
    <location>
        <begin position="24"/>
        <end position="117"/>
    </location>
</feature>
<evidence type="ECO:0000256" key="4">
    <source>
        <dbReference type="ARBA" id="ARBA00023163"/>
    </source>
</evidence>
<dbReference type="Gene3D" id="1.10.10.10">
    <property type="entry name" value="Winged helix-like DNA-binding domain superfamily/Winged helix DNA-binding domain"/>
    <property type="match status" value="1"/>
</dbReference>
<evidence type="ECO:0000256" key="2">
    <source>
        <dbReference type="ARBA" id="ARBA00023125"/>
    </source>
</evidence>
<dbReference type="InterPro" id="IPR012318">
    <property type="entry name" value="HTH_CRP"/>
</dbReference>
<dbReference type="Proteomes" id="UP000326951">
    <property type="component" value="Chromosome"/>
</dbReference>
<dbReference type="Pfam" id="PF13545">
    <property type="entry name" value="HTH_Crp_2"/>
    <property type="match status" value="1"/>
</dbReference>
<dbReference type="PROSITE" id="PS50042">
    <property type="entry name" value="CNMP_BINDING_3"/>
    <property type="match status" value="1"/>
</dbReference>
<name>A0A5K7WYV5_9BACL</name>
<evidence type="ECO:0000259" key="5">
    <source>
        <dbReference type="PROSITE" id="PS50042"/>
    </source>
</evidence>
<keyword evidence="2" id="KW-0238">DNA-binding</keyword>
<dbReference type="Gene3D" id="2.60.120.10">
    <property type="entry name" value="Jelly Rolls"/>
    <property type="match status" value="1"/>
</dbReference>
<dbReference type="AlphaFoldDB" id="A0A5K7WYV5"/>
<dbReference type="PANTHER" id="PTHR24567:SF74">
    <property type="entry name" value="HTH-TYPE TRANSCRIPTIONAL REGULATOR ARCR"/>
    <property type="match status" value="1"/>
</dbReference>
<dbReference type="GO" id="GO:0005829">
    <property type="term" value="C:cytosol"/>
    <property type="evidence" value="ECO:0007669"/>
    <property type="project" value="TreeGrafter"/>
</dbReference>
<sequence length="240" mass="26846">MEKATCFPSHEMNNTHVFSEQSLKILDSVMSVTSYKKGANIFWEGDSADKLFFIVQGHVKLFKSAYDGRDLVLHYFMDGDLFGSISSLGSAEHAFTATAVSDCSIGVIAEKDLEPLLISNSSLSFEFMKWNGMMGQFTQIKLRDLIFYGKTGALASTLLRMIHGFSRTEPDGIHFTISLTNTDLAQLIGSTRETVNRMLQAWKKDGAIDYYHGSIVIKDLDYIKAICHCEDKCPLPICRL</sequence>
<dbReference type="PROSITE" id="PS51063">
    <property type="entry name" value="HTH_CRP_2"/>
    <property type="match status" value="1"/>
</dbReference>
<dbReference type="CDD" id="cd00038">
    <property type="entry name" value="CAP_ED"/>
    <property type="match status" value="1"/>
</dbReference>
<dbReference type="RefSeq" id="WP_232057168.1">
    <property type="nucleotide sequence ID" value="NZ_AP021853.1"/>
</dbReference>
<protein>
    <submittedName>
        <fullName evidence="7">Crp/Fnr family transcriptional regulator</fullName>
    </submittedName>
</protein>
<dbReference type="SUPFAM" id="SSF46785">
    <property type="entry name" value="Winged helix' DNA-binding domain"/>
    <property type="match status" value="1"/>
</dbReference>
<dbReference type="SMART" id="SM00419">
    <property type="entry name" value="HTH_CRP"/>
    <property type="match status" value="1"/>
</dbReference>
<dbReference type="InterPro" id="IPR000595">
    <property type="entry name" value="cNMP-bd_dom"/>
</dbReference>
<keyword evidence="3" id="KW-0010">Activator</keyword>
<organism evidence="7 8">
    <name type="scientific">Sporolactobacillus terrae</name>
    <dbReference type="NCBI Taxonomy" id="269673"/>
    <lineage>
        <taxon>Bacteria</taxon>
        <taxon>Bacillati</taxon>
        <taxon>Bacillota</taxon>
        <taxon>Bacilli</taxon>
        <taxon>Bacillales</taxon>
        <taxon>Sporolactobacillaceae</taxon>
        <taxon>Sporolactobacillus</taxon>
    </lineage>
</organism>
<dbReference type="GO" id="GO:0003700">
    <property type="term" value="F:DNA-binding transcription factor activity"/>
    <property type="evidence" value="ECO:0007669"/>
    <property type="project" value="TreeGrafter"/>
</dbReference>
<evidence type="ECO:0000256" key="3">
    <source>
        <dbReference type="ARBA" id="ARBA00023159"/>
    </source>
</evidence>
<reference evidence="7 8" key="1">
    <citation type="submission" date="2019-09" db="EMBL/GenBank/DDBJ databases">
        <title>Complete genome sequence of Sporolactobacillus terrae 70-3.</title>
        <authorList>
            <person name="Tanaka N."/>
            <person name="Shiwa Y."/>
            <person name="Fujita N."/>
            <person name="Tanasupawat S."/>
        </authorList>
    </citation>
    <scope>NUCLEOTIDE SEQUENCE [LARGE SCALE GENOMIC DNA]</scope>
    <source>
        <strain evidence="7 8">70-3</strain>
    </source>
</reference>
<evidence type="ECO:0000313" key="7">
    <source>
        <dbReference type="EMBL" id="BBN99567.1"/>
    </source>
</evidence>
<proteinExistence type="predicted"/>
<evidence type="ECO:0000313" key="8">
    <source>
        <dbReference type="Proteomes" id="UP000326951"/>
    </source>
</evidence>
<gene>
    <name evidence="7" type="primary">fnr</name>
    <name evidence="7" type="ORF">St703_22720</name>
</gene>
<dbReference type="GO" id="GO:0003677">
    <property type="term" value="F:DNA binding"/>
    <property type="evidence" value="ECO:0007669"/>
    <property type="project" value="UniProtKB-KW"/>
</dbReference>
<dbReference type="PANTHER" id="PTHR24567">
    <property type="entry name" value="CRP FAMILY TRANSCRIPTIONAL REGULATORY PROTEIN"/>
    <property type="match status" value="1"/>
</dbReference>
<dbReference type="Pfam" id="PF00027">
    <property type="entry name" value="cNMP_binding"/>
    <property type="match status" value="1"/>
</dbReference>
<dbReference type="SMART" id="SM00100">
    <property type="entry name" value="cNMP"/>
    <property type="match status" value="1"/>
</dbReference>
<dbReference type="InterPro" id="IPR018490">
    <property type="entry name" value="cNMP-bd_dom_sf"/>
</dbReference>
<feature type="domain" description="HTH crp-type" evidence="6">
    <location>
        <begin position="148"/>
        <end position="221"/>
    </location>
</feature>
<evidence type="ECO:0000259" key="6">
    <source>
        <dbReference type="PROSITE" id="PS51063"/>
    </source>
</evidence>
<accession>A0A5K7WYV5</accession>
<keyword evidence="1" id="KW-0805">Transcription regulation</keyword>
<dbReference type="PRINTS" id="PR00034">
    <property type="entry name" value="HTHCRP"/>
</dbReference>